<proteinExistence type="inferred from homology"/>
<accession>A0A263CW25</accession>
<evidence type="ECO:0000256" key="3">
    <source>
        <dbReference type="ARBA" id="ARBA00011233"/>
    </source>
</evidence>
<evidence type="ECO:0000256" key="2">
    <source>
        <dbReference type="ARBA" id="ARBA00006906"/>
    </source>
</evidence>
<organism evidence="6 7">
    <name type="scientific">Amycolatopsis antarctica</name>
    <dbReference type="NCBI Taxonomy" id="1854586"/>
    <lineage>
        <taxon>Bacteria</taxon>
        <taxon>Bacillati</taxon>
        <taxon>Actinomycetota</taxon>
        <taxon>Actinomycetes</taxon>
        <taxon>Pseudonocardiales</taxon>
        <taxon>Pseudonocardiaceae</taxon>
        <taxon>Amycolatopsis</taxon>
    </lineage>
</organism>
<dbReference type="Proteomes" id="UP000242444">
    <property type="component" value="Unassembled WGS sequence"/>
</dbReference>
<evidence type="ECO:0000313" key="6">
    <source>
        <dbReference type="EMBL" id="OZM70169.1"/>
    </source>
</evidence>
<keyword evidence="5" id="KW-0119">Carbohydrate metabolism</keyword>
<comment type="pathway">
    <text evidence="1">Carbohydrate acid metabolism.</text>
</comment>
<dbReference type="OrthoDB" id="9805177at2"/>
<evidence type="ECO:0000256" key="5">
    <source>
        <dbReference type="ARBA" id="ARBA00023277"/>
    </source>
</evidence>
<comment type="subunit">
    <text evidence="3">Homotrimer.</text>
</comment>
<dbReference type="Gene3D" id="3.20.20.70">
    <property type="entry name" value="Aldolase class I"/>
    <property type="match status" value="1"/>
</dbReference>
<dbReference type="SUPFAM" id="SSF51569">
    <property type="entry name" value="Aldolase"/>
    <property type="match status" value="1"/>
</dbReference>
<dbReference type="InParanoid" id="A0A263CW25"/>
<gene>
    <name evidence="6" type="ORF">CFN78_26745</name>
</gene>
<dbReference type="InterPro" id="IPR013785">
    <property type="entry name" value="Aldolase_TIM"/>
</dbReference>
<dbReference type="InterPro" id="IPR031338">
    <property type="entry name" value="KDPG/KHG_AS_2"/>
</dbReference>
<keyword evidence="7" id="KW-1185">Reference proteome</keyword>
<protein>
    <submittedName>
        <fullName evidence="6">2-dehydro-3-deoxyphosphogluconate aldolase</fullName>
    </submittedName>
</protein>
<dbReference type="PROSITE" id="PS00160">
    <property type="entry name" value="ALDOLASE_KDPG_KHG_2"/>
    <property type="match status" value="1"/>
</dbReference>
<name>A0A263CW25_9PSEU</name>
<dbReference type="InterPro" id="IPR000887">
    <property type="entry name" value="Aldlse_KDPG_KHG"/>
</dbReference>
<evidence type="ECO:0000313" key="7">
    <source>
        <dbReference type="Proteomes" id="UP000242444"/>
    </source>
</evidence>
<keyword evidence="4" id="KW-0456">Lyase</keyword>
<dbReference type="GO" id="GO:0016829">
    <property type="term" value="F:lyase activity"/>
    <property type="evidence" value="ECO:0007669"/>
    <property type="project" value="UniProtKB-KW"/>
</dbReference>
<dbReference type="NCBIfam" id="TIGR01182">
    <property type="entry name" value="eda"/>
    <property type="match status" value="1"/>
</dbReference>
<dbReference type="PANTHER" id="PTHR30246:SF1">
    <property type="entry name" value="2-DEHYDRO-3-DEOXY-6-PHOSPHOGALACTONATE ALDOLASE-RELATED"/>
    <property type="match status" value="1"/>
</dbReference>
<evidence type="ECO:0000256" key="4">
    <source>
        <dbReference type="ARBA" id="ARBA00023239"/>
    </source>
</evidence>
<comment type="caution">
    <text evidence="6">The sequence shown here is derived from an EMBL/GenBank/DDBJ whole genome shotgun (WGS) entry which is preliminary data.</text>
</comment>
<reference evidence="6 7" key="1">
    <citation type="submission" date="2017-07" db="EMBL/GenBank/DDBJ databases">
        <title>Amycolatopsis antarcticus sp. nov., isolated from the surface of an Antarcticus brown macroalga.</title>
        <authorList>
            <person name="Wang J."/>
            <person name="Leiva S."/>
            <person name="Huang J."/>
            <person name="Huang Y."/>
        </authorList>
    </citation>
    <scope>NUCLEOTIDE SEQUENCE [LARGE SCALE GENOMIC DNA]</scope>
    <source>
        <strain evidence="6 7">AU-G6</strain>
    </source>
</reference>
<dbReference type="PANTHER" id="PTHR30246">
    <property type="entry name" value="2-KETO-3-DEOXY-6-PHOSPHOGLUCONATE ALDOLASE"/>
    <property type="match status" value="1"/>
</dbReference>
<sequence>MRRNGLLVILRARQEAPLVEVVRSLIEAGVRAVEITLPTPGALDAVRILAAQAPPDVLIGAGTVLTAADVAVAADAGARFVVSPVFRPEIVTVARESGIGSLPGVFTPTEMAAAWDLGPSAVKLFPASALGPAFVSAVAAPLPDVPVVPTGGVALSDVEPYLDAGALGVAVGSPVLGDALSGGSLSALRSRARDFVAAAVRR</sequence>
<evidence type="ECO:0000256" key="1">
    <source>
        <dbReference type="ARBA" id="ARBA00004761"/>
    </source>
</evidence>
<dbReference type="CDD" id="cd00452">
    <property type="entry name" value="KDPG_aldolase"/>
    <property type="match status" value="1"/>
</dbReference>
<dbReference type="AlphaFoldDB" id="A0A263CW25"/>
<dbReference type="Pfam" id="PF01081">
    <property type="entry name" value="Aldolase"/>
    <property type="match status" value="1"/>
</dbReference>
<dbReference type="EMBL" id="NKYE01000023">
    <property type="protein sequence ID" value="OZM70169.1"/>
    <property type="molecule type" value="Genomic_DNA"/>
</dbReference>
<comment type="similarity">
    <text evidence="2">Belongs to the KHG/KDPG aldolase family.</text>
</comment>